<dbReference type="InterPro" id="IPR029065">
    <property type="entry name" value="Enolase_C-like"/>
</dbReference>
<dbReference type="EMBL" id="CAXITT010000027">
    <property type="protein sequence ID" value="CAL1528109.1"/>
    <property type="molecule type" value="Genomic_DNA"/>
</dbReference>
<dbReference type="GO" id="GO:0016052">
    <property type="term" value="P:carbohydrate catabolic process"/>
    <property type="evidence" value="ECO:0007669"/>
    <property type="project" value="InterPro"/>
</dbReference>
<dbReference type="Gene3D" id="3.30.390.10">
    <property type="entry name" value="Enolase-like, N-terminal domain"/>
    <property type="match status" value="1"/>
</dbReference>
<evidence type="ECO:0000256" key="4">
    <source>
        <dbReference type="ARBA" id="ARBA00022723"/>
    </source>
</evidence>
<sequence>MSDFIKSVNVQDIRFPTSLEKDGSDAMNKDPDYSCPYVTITTDSGLQGFGITFTVGRGNNIVCEAIKLLSHLVVGQELSSIFADFASFWRSLTSEDQIRWLGPEKGVMHLAVAAIVNAVWDLWSKIEQKPLWKLLVDMEPEQLVSTIDFRHTTDTLTKEEALEILKEMQAGKNEREQLIKETGYPAYTTSCAWLGYSDDKIERLCKEAQAQGFSRFKMKVGSDLQDDKRRAQILRQTMDPSHLLMVDANQKWEVQEAIDWMRELVHFNITWIEEPTSPDDILGHAEIAKVLKPLGIGVATGEHCQNRIMFKQFLKAGAMQFCQIDSCRLGGVNENLAVILMAKKFDVPVCPHGGGVGLCEYTQHLSIFDYIAVSGSIEKRMLEYTDHLHEHFENPCRIKNGNYVVPDVPGYSIDMKASSLADYEWPTGRVWQALIKEGVYKV</sequence>
<evidence type="ECO:0000256" key="2">
    <source>
        <dbReference type="ARBA" id="ARBA00001946"/>
    </source>
</evidence>
<keyword evidence="12" id="KW-1185">Reference proteome</keyword>
<accession>A0AAV2H358</accession>
<gene>
    <name evidence="11" type="ORF">GSLYS_00002279001</name>
</gene>
<evidence type="ECO:0000313" key="11">
    <source>
        <dbReference type="EMBL" id="CAL1528109.1"/>
    </source>
</evidence>
<comment type="catalytic activity">
    <reaction evidence="1">
        <text>L-fuconate = 2-dehydro-3-deoxy-L-fuconate + H2O</text>
        <dbReference type="Rhea" id="RHEA:22772"/>
        <dbReference type="ChEBI" id="CHEBI:15377"/>
        <dbReference type="ChEBI" id="CHEBI:21291"/>
        <dbReference type="ChEBI" id="CHEBI:37448"/>
        <dbReference type="EC" id="4.2.1.68"/>
    </reaction>
</comment>
<comment type="similarity">
    <text evidence="7">Belongs to the mandelate racemase/muconate lactonizing enzyme family. ENOSF1 subfamily.</text>
</comment>
<evidence type="ECO:0000256" key="7">
    <source>
        <dbReference type="ARBA" id="ARBA00061144"/>
    </source>
</evidence>
<dbReference type="CDD" id="cd03324">
    <property type="entry name" value="rTSbeta_L-fuconate_dehydratase"/>
    <property type="match status" value="1"/>
</dbReference>
<dbReference type="SFLD" id="SFLDG00179">
    <property type="entry name" value="mandelate_racemase"/>
    <property type="match status" value="1"/>
</dbReference>
<dbReference type="InterPro" id="IPR034610">
    <property type="entry name" value="L-fuconate_dehydratase"/>
</dbReference>
<dbReference type="Pfam" id="PF02746">
    <property type="entry name" value="MR_MLE_N"/>
    <property type="match status" value="1"/>
</dbReference>
<dbReference type="Gene3D" id="3.20.20.120">
    <property type="entry name" value="Enolase-like C-terminal domain"/>
    <property type="match status" value="1"/>
</dbReference>
<dbReference type="SFLD" id="SFLDS00001">
    <property type="entry name" value="Enolase"/>
    <property type="match status" value="1"/>
</dbReference>
<dbReference type="Proteomes" id="UP001497497">
    <property type="component" value="Unassembled WGS sequence"/>
</dbReference>
<comment type="caution">
    <text evidence="11">The sequence shown here is derived from an EMBL/GenBank/DDBJ whole genome shotgun (WGS) entry which is preliminary data.</text>
</comment>
<proteinExistence type="inferred from homology"/>
<evidence type="ECO:0000256" key="5">
    <source>
        <dbReference type="ARBA" id="ARBA00022842"/>
    </source>
</evidence>
<dbReference type="PANTHER" id="PTHR13794">
    <property type="entry name" value="ENOLASE SUPERFAMILY, MANDELATE RACEMASE"/>
    <property type="match status" value="1"/>
</dbReference>
<dbReference type="GO" id="GO:0050023">
    <property type="term" value="F:L-fuconate dehydratase activity"/>
    <property type="evidence" value="ECO:0007669"/>
    <property type="project" value="UniProtKB-EC"/>
</dbReference>
<keyword evidence="4" id="KW-0479">Metal-binding</keyword>
<dbReference type="InterPro" id="IPR018110">
    <property type="entry name" value="Mandel_Rmase/mucon_lact_enz_CS"/>
</dbReference>
<dbReference type="InterPro" id="IPR036849">
    <property type="entry name" value="Enolase-like_C_sf"/>
</dbReference>
<dbReference type="PROSITE" id="PS00909">
    <property type="entry name" value="MR_MLE_2"/>
    <property type="match status" value="1"/>
</dbReference>
<evidence type="ECO:0000256" key="8">
    <source>
        <dbReference type="ARBA" id="ARBA00073815"/>
    </source>
</evidence>
<dbReference type="SMART" id="SM00922">
    <property type="entry name" value="MR_MLE"/>
    <property type="match status" value="1"/>
</dbReference>
<dbReference type="GO" id="GO:0000287">
    <property type="term" value="F:magnesium ion binding"/>
    <property type="evidence" value="ECO:0007669"/>
    <property type="project" value="TreeGrafter"/>
</dbReference>
<dbReference type="SFLD" id="SFLDF00111">
    <property type="entry name" value="L-fuconate_dehydratase"/>
    <property type="match status" value="1"/>
</dbReference>
<name>A0AAV2H358_LYMST</name>
<dbReference type="EC" id="4.2.1.68" evidence="3"/>
<organism evidence="11 12">
    <name type="scientific">Lymnaea stagnalis</name>
    <name type="common">Great pond snail</name>
    <name type="synonym">Helix stagnalis</name>
    <dbReference type="NCBI Taxonomy" id="6523"/>
    <lineage>
        <taxon>Eukaryota</taxon>
        <taxon>Metazoa</taxon>
        <taxon>Spiralia</taxon>
        <taxon>Lophotrochozoa</taxon>
        <taxon>Mollusca</taxon>
        <taxon>Gastropoda</taxon>
        <taxon>Heterobranchia</taxon>
        <taxon>Euthyneura</taxon>
        <taxon>Panpulmonata</taxon>
        <taxon>Hygrophila</taxon>
        <taxon>Lymnaeoidea</taxon>
        <taxon>Lymnaeidae</taxon>
        <taxon>Lymnaea</taxon>
    </lineage>
</organism>
<dbReference type="Pfam" id="PF13378">
    <property type="entry name" value="MR_MLE_C"/>
    <property type="match status" value="1"/>
</dbReference>
<evidence type="ECO:0000259" key="10">
    <source>
        <dbReference type="SMART" id="SM00922"/>
    </source>
</evidence>
<dbReference type="InterPro" id="IPR029017">
    <property type="entry name" value="Enolase-like_N"/>
</dbReference>
<comment type="cofactor">
    <cofactor evidence="2">
        <name>Mg(2+)</name>
        <dbReference type="ChEBI" id="CHEBI:18420"/>
    </cofactor>
</comment>
<evidence type="ECO:0000256" key="1">
    <source>
        <dbReference type="ARBA" id="ARBA00001737"/>
    </source>
</evidence>
<dbReference type="InterPro" id="IPR046945">
    <property type="entry name" value="RHMD-like"/>
</dbReference>
<dbReference type="InterPro" id="IPR013342">
    <property type="entry name" value="Mandelate_racemase_C"/>
</dbReference>
<protein>
    <recommendedName>
        <fullName evidence="8">Mitochondrial enolase superfamily member 1</fullName>
        <ecNumber evidence="3">4.2.1.68</ecNumber>
    </recommendedName>
    <alternativeName>
        <fullName evidence="9">L-fuconate dehydratase</fullName>
    </alternativeName>
</protein>
<keyword evidence="5" id="KW-0460">Magnesium</keyword>
<evidence type="ECO:0000256" key="9">
    <source>
        <dbReference type="ARBA" id="ARBA00078003"/>
    </source>
</evidence>
<dbReference type="InterPro" id="IPR013341">
    <property type="entry name" value="Mandelate_racemase_N_dom"/>
</dbReference>
<dbReference type="PANTHER" id="PTHR13794:SF58">
    <property type="entry name" value="MITOCHONDRIAL ENOLASE SUPERFAMILY MEMBER 1"/>
    <property type="match status" value="1"/>
</dbReference>
<dbReference type="SUPFAM" id="SSF54826">
    <property type="entry name" value="Enolase N-terminal domain-like"/>
    <property type="match status" value="1"/>
</dbReference>
<dbReference type="SUPFAM" id="SSF51604">
    <property type="entry name" value="Enolase C-terminal domain-like"/>
    <property type="match status" value="1"/>
</dbReference>
<evidence type="ECO:0000256" key="6">
    <source>
        <dbReference type="ARBA" id="ARBA00023239"/>
    </source>
</evidence>
<dbReference type="GO" id="GO:0009063">
    <property type="term" value="P:amino acid catabolic process"/>
    <property type="evidence" value="ECO:0007669"/>
    <property type="project" value="InterPro"/>
</dbReference>
<evidence type="ECO:0000313" key="12">
    <source>
        <dbReference type="Proteomes" id="UP001497497"/>
    </source>
</evidence>
<reference evidence="11 12" key="1">
    <citation type="submission" date="2024-04" db="EMBL/GenBank/DDBJ databases">
        <authorList>
            <consortium name="Genoscope - CEA"/>
            <person name="William W."/>
        </authorList>
    </citation>
    <scope>NUCLEOTIDE SEQUENCE [LARGE SCALE GENOMIC DNA]</scope>
</reference>
<dbReference type="AlphaFoldDB" id="A0AAV2H358"/>
<evidence type="ECO:0000256" key="3">
    <source>
        <dbReference type="ARBA" id="ARBA00013142"/>
    </source>
</evidence>
<dbReference type="FunFam" id="3.20.20.120:FF:000007">
    <property type="entry name" value="Mitochondrial enolase superfamily member 1"/>
    <property type="match status" value="1"/>
</dbReference>
<feature type="domain" description="Mandelate racemase/muconate lactonizing enzyme C-terminal" evidence="10">
    <location>
        <begin position="198"/>
        <end position="294"/>
    </location>
</feature>
<keyword evidence="6" id="KW-0456">Lyase</keyword>